<dbReference type="RefSeq" id="WP_091110161.1">
    <property type="nucleotide sequence ID" value="NZ_BKAF01000039.1"/>
</dbReference>
<dbReference type="STRING" id="1005945.SAMN05216561_10268"/>
<evidence type="ECO:0000313" key="2">
    <source>
        <dbReference type="EMBL" id="SFH73981.1"/>
    </source>
</evidence>
<evidence type="ECO:0000313" key="3">
    <source>
        <dbReference type="Proteomes" id="UP000198649"/>
    </source>
</evidence>
<name>A0A1I3CIN1_9ACTN</name>
<keyword evidence="2" id="KW-0808">Transferase</keyword>
<organism evidence="2 3">
    <name type="scientific">Nocardioides psychrotolerans</name>
    <dbReference type="NCBI Taxonomy" id="1005945"/>
    <lineage>
        <taxon>Bacteria</taxon>
        <taxon>Bacillati</taxon>
        <taxon>Actinomycetota</taxon>
        <taxon>Actinomycetes</taxon>
        <taxon>Propionibacteriales</taxon>
        <taxon>Nocardioidaceae</taxon>
        <taxon>Nocardioides</taxon>
    </lineage>
</organism>
<dbReference type="SUPFAM" id="SSF55729">
    <property type="entry name" value="Acyl-CoA N-acyltransferases (Nat)"/>
    <property type="match status" value="1"/>
</dbReference>
<dbReference type="AlphaFoldDB" id="A0A1I3CIN1"/>
<accession>A0A1I3CIN1</accession>
<keyword evidence="3" id="KW-1185">Reference proteome</keyword>
<gene>
    <name evidence="2" type="ORF">SAMN05216561_10268</name>
</gene>
<feature type="domain" description="N-acetyltransferase" evidence="1">
    <location>
        <begin position="150"/>
        <end position="293"/>
    </location>
</feature>
<dbReference type="InterPro" id="IPR000182">
    <property type="entry name" value="GNAT_dom"/>
</dbReference>
<protein>
    <submittedName>
        <fullName evidence="2">Predicted acetyltransferase, GNAT family</fullName>
    </submittedName>
</protein>
<dbReference type="EMBL" id="FOQG01000002">
    <property type="protein sequence ID" value="SFH73981.1"/>
    <property type="molecule type" value="Genomic_DNA"/>
</dbReference>
<proteinExistence type="predicted"/>
<dbReference type="InterPro" id="IPR016181">
    <property type="entry name" value="Acyl_CoA_acyltransferase"/>
</dbReference>
<dbReference type="Gene3D" id="3.40.630.30">
    <property type="match status" value="1"/>
</dbReference>
<sequence length="293" mass="32155">MTDVQFYNDPAEFLSHAEAHLQQDPVLTTVVSSVSHKLLAADRRGEPRGDHPRWWAAVREGDTVVGVAMRTAPFAPYWLYVLPMPETAARALAREVLERGEEVRAVNGALVASGHVADEIARATGGTASVHEHMRLWEVADVVAPAQPSGRLRPARAEDGDLAVRWWDAFAADAAEQAGSEPLEEGEPMEADEMARRIDEGLVWLWEDEGRVVHLTAHNPPSFGVARIGPVYTPREARGHGYASATVAAVSQRLLDEGVRACLFTDQANPTSNKIYEAIGFRRVEDMVNLVIR</sequence>
<dbReference type="Proteomes" id="UP000198649">
    <property type="component" value="Unassembled WGS sequence"/>
</dbReference>
<dbReference type="Pfam" id="PF08445">
    <property type="entry name" value="FR47"/>
    <property type="match status" value="1"/>
</dbReference>
<evidence type="ECO:0000259" key="1">
    <source>
        <dbReference type="PROSITE" id="PS51186"/>
    </source>
</evidence>
<dbReference type="CDD" id="cd04301">
    <property type="entry name" value="NAT_SF"/>
    <property type="match status" value="1"/>
</dbReference>
<dbReference type="OrthoDB" id="3174529at2"/>
<dbReference type="GO" id="GO:0016747">
    <property type="term" value="F:acyltransferase activity, transferring groups other than amino-acyl groups"/>
    <property type="evidence" value="ECO:0007669"/>
    <property type="project" value="InterPro"/>
</dbReference>
<reference evidence="2 3" key="1">
    <citation type="submission" date="2016-10" db="EMBL/GenBank/DDBJ databases">
        <authorList>
            <person name="de Groot N.N."/>
        </authorList>
    </citation>
    <scope>NUCLEOTIDE SEQUENCE [LARGE SCALE GENOMIC DNA]</scope>
    <source>
        <strain evidence="2 3">CGMCC 1.11156</strain>
    </source>
</reference>
<dbReference type="PROSITE" id="PS51186">
    <property type="entry name" value="GNAT"/>
    <property type="match status" value="1"/>
</dbReference>
<dbReference type="InterPro" id="IPR013653">
    <property type="entry name" value="GCN5-like_dom"/>
</dbReference>